<proteinExistence type="predicted"/>
<gene>
    <name evidence="2" type="ORF">NA56DRAFT_705110</name>
</gene>
<dbReference type="EMBL" id="KZ613487">
    <property type="protein sequence ID" value="PMD19877.1"/>
    <property type="molecule type" value="Genomic_DNA"/>
</dbReference>
<dbReference type="OrthoDB" id="10575045at2759"/>
<feature type="compositionally biased region" description="Polar residues" evidence="1">
    <location>
        <begin position="31"/>
        <end position="60"/>
    </location>
</feature>
<evidence type="ECO:0000313" key="3">
    <source>
        <dbReference type="Proteomes" id="UP000235672"/>
    </source>
</evidence>
<name>A0A2J6Q0S1_9HELO</name>
<feature type="compositionally biased region" description="Low complexity" evidence="1">
    <location>
        <begin position="18"/>
        <end position="30"/>
    </location>
</feature>
<protein>
    <submittedName>
        <fullName evidence="2">Uncharacterized protein</fullName>
    </submittedName>
</protein>
<keyword evidence="3" id="KW-1185">Reference proteome</keyword>
<sequence length="242" mass="26889">MFRFLPFRRKSRRPPIAVTLPTPTITIPPTQRQNRTSTLSNATTLHPSNPQSELPATLLSSFPAPPSSTSLFLPIQQNVNTTSAIPPPPQNANPTLPTPQYPHTFLPNISQSSLDTLADPLGRLPNAPNRLSTFEAFVNSARMAEMQRLERERYMVRMWQAAEEERRRMAGRSLSGDPWRGRFGPSAGELECGGFGLGIGMGRFGQMEGRREGGVRRERSGGKMAGAKVWLRKVTSLERLRV</sequence>
<reference evidence="2 3" key="1">
    <citation type="submission" date="2016-05" db="EMBL/GenBank/DDBJ databases">
        <title>A degradative enzymes factory behind the ericoid mycorrhizal symbiosis.</title>
        <authorList>
            <consortium name="DOE Joint Genome Institute"/>
            <person name="Martino E."/>
            <person name="Morin E."/>
            <person name="Grelet G."/>
            <person name="Kuo A."/>
            <person name="Kohler A."/>
            <person name="Daghino S."/>
            <person name="Barry K."/>
            <person name="Choi C."/>
            <person name="Cichocki N."/>
            <person name="Clum A."/>
            <person name="Copeland A."/>
            <person name="Hainaut M."/>
            <person name="Haridas S."/>
            <person name="Labutti K."/>
            <person name="Lindquist E."/>
            <person name="Lipzen A."/>
            <person name="Khouja H.-R."/>
            <person name="Murat C."/>
            <person name="Ohm R."/>
            <person name="Olson A."/>
            <person name="Spatafora J."/>
            <person name="Veneault-Fourrey C."/>
            <person name="Henrissat B."/>
            <person name="Grigoriev I."/>
            <person name="Martin F."/>
            <person name="Perotto S."/>
        </authorList>
    </citation>
    <scope>NUCLEOTIDE SEQUENCE [LARGE SCALE GENOMIC DNA]</scope>
    <source>
        <strain evidence="2 3">UAMH 7357</strain>
    </source>
</reference>
<dbReference type="AlphaFoldDB" id="A0A2J6Q0S1"/>
<evidence type="ECO:0000256" key="1">
    <source>
        <dbReference type="SAM" id="MobiDB-lite"/>
    </source>
</evidence>
<evidence type="ECO:0000313" key="2">
    <source>
        <dbReference type="EMBL" id="PMD19877.1"/>
    </source>
</evidence>
<accession>A0A2J6Q0S1</accession>
<feature type="region of interest" description="Disordered" evidence="1">
    <location>
        <begin position="18"/>
        <end position="60"/>
    </location>
</feature>
<dbReference type="Proteomes" id="UP000235672">
    <property type="component" value="Unassembled WGS sequence"/>
</dbReference>
<organism evidence="2 3">
    <name type="scientific">Hyaloscypha hepaticicola</name>
    <dbReference type="NCBI Taxonomy" id="2082293"/>
    <lineage>
        <taxon>Eukaryota</taxon>
        <taxon>Fungi</taxon>
        <taxon>Dikarya</taxon>
        <taxon>Ascomycota</taxon>
        <taxon>Pezizomycotina</taxon>
        <taxon>Leotiomycetes</taxon>
        <taxon>Helotiales</taxon>
        <taxon>Hyaloscyphaceae</taxon>
        <taxon>Hyaloscypha</taxon>
    </lineage>
</organism>